<feature type="compositionally biased region" description="Low complexity" evidence="5">
    <location>
        <begin position="151"/>
        <end position="167"/>
    </location>
</feature>
<keyword evidence="2 6" id="KW-0812">Transmembrane</keyword>
<evidence type="ECO:0000256" key="1">
    <source>
        <dbReference type="ARBA" id="ARBA00004141"/>
    </source>
</evidence>
<feature type="transmembrane region" description="Helical" evidence="6">
    <location>
        <begin position="388"/>
        <end position="405"/>
    </location>
</feature>
<dbReference type="VEuPathDB" id="FungiDB:YALI0_F30921g"/>
<sequence>MQRGRQRREESEDYGAEAISNNPGLRHLTVGHAAGHSHPSSHSSSQSPTTPSFELSPPPPEESSSADKQVRIADEEPNLELVNRRLAERRGRTRNESRSRSRSRRGSRSGERVPRQRSSLHLGDLNVSMPISTGSYGFRPHSPFLTPQGLSGRSRPVSRSGSPTRTPAFTPGHSRHGSRVNIKTVNSTPNMSRSASSARIQRIGSDYFQTLSTRMKRMDHTTAHTEDSELLETYGLEELREGYFDAIFEPARKAEENARMVVLQMREKAQAEANQVKSPIQLFLGMFVSTYHAIRTTLLTKNGITVLKAFLAYFVGFLLCIIHPTARWLGPHCYFLPIATILHHPGRRTGSQIEITVQCIVGQALGMGIGALALYVSDSTTTARKGHGGLLAVAVIPTIAVVSWMRACYIRLYHGFLSMGIALLAMTDIDVSSDFHWRSAWDFGIPYLFGMLLPVVINLLIIPSIGQGDMVTCMADALSCCRDCVHKMMATEPGVGKEAQDALNAQSIALSDIHRNMCNEIMLTTFSKDNVRIVRNLIQTVIGHIRIVDLPCEIFSVNVAAAKEDAEEDYFNQHPHHAIPDMAPKIFELFQEGARDLVLSIMEALTLAEEFIKNIRHPPEEISLKFQKAMTNLQHKMNHLDAQYTKLIVDQQELNISRRAAINALFVQRLSHCGHAVFNLLRHLHGMSLETPHWRLSLPRYPWKRALTWSNTQSLHDRGGKTAGHYFRVKAEVEEIFHRTFNMNTSRHIVREGEKNQKQQMCVNAVDHSDFDAKHGDISSARYKLWKILHRLQRFESKFAVKTTIAVTLLSLPGWLEGHDWYQHYDAFWAPILVLISLHPRAGGNAHDLIVRTVVAIIGAVFGALAAGIWQGHKASPYIMGVFCAVFMIPCLYRFTVSNHPRSGLMGCLSFTIVALGIYTDKLQGPKRWRDANPVTGTWTRALGILIGLWSAILISWILWPFVARTESRVFTADMLGHVSQCYQIVADRYLYHDLDDDPTTLAIELSQIREARMRQGFQAYRELILSTRHEPSLRGDFPIQTYLALFQSCEHVFNRIVEARISSVYFRIYEFDETKETTAHLLSYRRDAIAATIMVLFIIADCYRARRPVPRYLPSSKMARKRLFQTIASLETIMLDESDNETHVQDHEKDAQKMASILAGSRKVGEQPVFQNPFGKTDESGEKEKTEDDVSSPLAGPLHGDSVTERKRKFWTIIHESAFATAFTDISEELEKIVGFSKSALGEET</sequence>
<feature type="transmembrane region" description="Helical" evidence="6">
    <location>
        <begin position="306"/>
        <end position="326"/>
    </location>
</feature>
<dbReference type="GO" id="GO:0016020">
    <property type="term" value="C:membrane"/>
    <property type="evidence" value="ECO:0007669"/>
    <property type="project" value="UniProtKB-SubCell"/>
</dbReference>
<dbReference type="RefSeq" id="XP_506072.3">
    <property type="nucleotide sequence ID" value="XM_506072.3"/>
</dbReference>
<feature type="domain" description="Putative ER transporter 6TM N-terminal" evidence="7">
    <location>
        <begin position="304"/>
        <end position="378"/>
    </location>
</feature>
<dbReference type="InterPro" id="IPR018823">
    <property type="entry name" value="ArAE_2_N"/>
</dbReference>
<evidence type="ECO:0000256" key="4">
    <source>
        <dbReference type="ARBA" id="ARBA00023136"/>
    </source>
</evidence>
<feature type="region of interest" description="Disordered" evidence="5">
    <location>
        <begin position="1168"/>
        <end position="1201"/>
    </location>
</feature>
<dbReference type="eggNOG" id="KOG4711">
    <property type="taxonomic scope" value="Eukaryota"/>
</dbReference>
<comment type="subcellular location">
    <subcellularLocation>
        <location evidence="1">Membrane</location>
        <topology evidence="1">Multi-pass membrane protein</topology>
    </subcellularLocation>
</comment>
<dbReference type="Pfam" id="PF10337">
    <property type="entry name" value="ArAE_2_N"/>
    <property type="match status" value="1"/>
</dbReference>
<accession>A0A1H6Q052</accession>
<keyword evidence="4 6" id="KW-0472">Membrane</keyword>
<dbReference type="PRINTS" id="PR02047">
    <property type="entry name" value="BREFELDNASP4"/>
</dbReference>
<evidence type="ECO:0000259" key="8">
    <source>
        <dbReference type="Pfam" id="PF13515"/>
    </source>
</evidence>
<dbReference type="PANTHER" id="PTHR47804">
    <property type="entry name" value="60S RIBOSOMAL PROTEIN L19"/>
    <property type="match status" value="1"/>
</dbReference>
<dbReference type="Proteomes" id="UP000182444">
    <property type="component" value="Chromosome 1F"/>
</dbReference>
<dbReference type="EMBL" id="CP017558">
    <property type="protein sequence ID" value="AOW07932.1"/>
    <property type="molecule type" value="Genomic_DNA"/>
</dbReference>
<dbReference type="InterPro" id="IPR023244">
    <property type="entry name" value="Brefeldin_A-sensitivity_4"/>
</dbReference>
<dbReference type="InterPro" id="IPR049453">
    <property type="entry name" value="Memb_transporter_dom"/>
</dbReference>
<feature type="compositionally biased region" description="Polar residues" evidence="5">
    <location>
        <begin position="181"/>
        <end position="191"/>
    </location>
</feature>
<feature type="transmembrane region" description="Helical" evidence="6">
    <location>
        <begin position="850"/>
        <end position="870"/>
    </location>
</feature>
<evidence type="ECO:0000256" key="6">
    <source>
        <dbReference type="SAM" id="Phobius"/>
    </source>
</evidence>
<dbReference type="KEGG" id="yli:2907914"/>
<feature type="compositionally biased region" description="Basic and acidic residues" evidence="5">
    <location>
        <begin position="82"/>
        <end position="99"/>
    </location>
</feature>
<organism evidence="9 10">
    <name type="scientific">Yarrowia lipolytica</name>
    <name type="common">Candida lipolytica</name>
    <dbReference type="NCBI Taxonomy" id="4952"/>
    <lineage>
        <taxon>Eukaryota</taxon>
        <taxon>Fungi</taxon>
        <taxon>Dikarya</taxon>
        <taxon>Ascomycota</taxon>
        <taxon>Saccharomycotina</taxon>
        <taxon>Dipodascomycetes</taxon>
        <taxon>Dipodascales</taxon>
        <taxon>Dipodascales incertae sedis</taxon>
        <taxon>Yarrowia</taxon>
    </lineage>
</organism>
<feature type="transmembrane region" description="Helical" evidence="6">
    <location>
        <begin position="443"/>
        <end position="462"/>
    </location>
</feature>
<feature type="compositionally biased region" description="Basic and acidic residues" evidence="5">
    <location>
        <begin position="1177"/>
        <end position="1189"/>
    </location>
</feature>
<dbReference type="GeneID" id="2907914"/>
<protein>
    <submittedName>
        <fullName evidence="9">Uncharacterized protein</fullName>
    </submittedName>
</protein>
<feature type="transmembrane region" description="Helical" evidence="6">
    <location>
        <begin position="939"/>
        <end position="960"/>
    </location>
</feature>
<feature type="domain" description="Integral membrane bound transporter" evidence="8">
    <location>
        <begin position="820"/>
        <end position="955"/>
    </location>
</feature>
<keyword evidence="3 6" id="KW-1133">Transmembrane helix</keyword>
<feature type="compositionally biased region" description="Low complexity" evidence="5">
    <location>
        <begin position="36"/>
        <end position="55"/>
    </location>
</feature>
<dbReference type="AlphaFoldDB" id="A0A1H6Q052"/>
<dbReference type="OMA" id="FWGWAAN"/>
<dbReference type="PANTHER" id="PTHR47804:SF3">
    <property type="entry name" value="PROTEIN BRE4"/>
    <property type="match status" value="1"/>
</dbReference>
<evidence type="ECO:0000256" key="3">
    <source>
        <dbReference type="ARBA" id="ARBA00022989"/>
    </source>
</evidence>
<evidence type="ECO:0000313" key="10">
    <source>
        <dbReference type="Proteomes" id="UP000182444"/>
    </source>
</evidence>
<feature type="transmembrane region" description="Helical" evidence="6">
    <location>
        <begin position="876"/>
        <end position="896"/>
    </location>
</feature>
<dbReference type="InterPro" id="IPR052430">
    <property type="entry name" value="IVT-Associated"/>
</dbReference>
<gene>
    <name evidence="9" type="ORF">YALI1_F38551g</name>
</gene>
<evidence type="ECO:0000259" key="7">
    <source>
        <dbReference type="Pfam" id="PF10337"/>
    </source>
</evidence>
<feature type="region of interest" description="Disordered" evidence="5">
    <location>
        <begin position="1"/>
        <end position="198"/>
    </location>
</feature>
<name>A0A1H6Q052_YARLL</name>
<proteinExistence type="predicted"/>
<evidence type="ECO:0000313" key="9">
    <source>
        <dbReference type="EMBL" id="AOW07932.1"/>
    </source>
</evidence>
<dbReference type="VEuPathDB" id="FungiDB:YALI1_F38551g"/>
<evidence type="ECO:0000256" key="5">
    <source>
        <dbReference type="SAM" id="MobiDB-lite"/>
    </source>
</evidence>
<feature type="transmembrane region" description="Helical" evidence="6">
    <location>
        <begin position="355"/>
        <end position="376"/>
    </location>
</feature>
<reference evidence="9 10" key="1">
    <citation type="journal article" date="2016" name="PLoS ONE">
        <title>Sequence Assembly of Yarrowia lipolytica Strain W29/CLIB89 Shows Transposable Element Diversity.</title>
        <authorList>
            <person name="Magnan C."/>
            <person name="Yu J."/>
            <person name="Chang I."/>
            <person name="Jahn E."/>
            <person name="Kanomata Y."/>
            <person name="Wu J."/>
            <person name="Zeller M."/>
            <person name="Oakes M."/>
            <person name="Baldi P."/>
            <person name="Sandmeyer S."/>
        </authorList>
    </citation>
    <scope>NUCLEOTIDE SEQUENCE [LARGE SCALE GENOMIC DNA]</scope>
    <source>
        <strain evidence="10">CLIB89(W29)</strain>
    </source>
</reference>
<dbReference type="Pfam" id="PF13515">
    <property type="entry name" value="FUSC_2"/>
    <property type="match status" value="1"/>
</dbReference>
<evidence type="ECO:0000256" key="2">
    <source>
        <dbReference type="ARBA" id="ARBA00022692"/>
    </source>
</evidence>